<dbReference type="InterPro" id="IPR050445">
    <property type="entry name" value="Bact_polysacc_biosynth/exp"/>
</dbReference>
<organism evidence="10 11">
    <name type="scientific">Aureimonas ureilytica</name>
    <dbReference type="NCBI Taxonomy" id="401562"/>
    <lineage>
        <taxon>Bacteria</taxon>
        <taxon>Pseudomonadati</taxon>
        <taxon>Pseudomonadota</taxon>
        <taxon>Alphaproteobacteria</taxon>
        <taxon>Hyphomicrobiales</taxon>
        <taxon>Aurantimonadaceae</taxon>
        <taxon>Aureimonas</taxon>
    </lineage>
</organism>
<dbReference type="RefSeq" id="WP_058633860.1">
    <property type="nucleotide sequence ID" value="NZ_LDPZ01000006.1"/>
</dbReference>
<keyword evidence="4 7" id="KW-1133">Transmembrane helix</keyword>
<dbReference type="InterPro" id="IPR003856">
    <property type="entry name" value="LPS_length_determ_N"/>
</dbReference>
<dbReference type="OrthoDB" id="230260at2"/>
<dbReference type="PANTHER" id="PTHR32309:SF13">
    <property type="entry name" value="FERRIC ENTEROBACTIN TRANSPORT PROTEIN FEPE"/>
    <property type="match status" value="1"/>
</dbReference>
<dbReference type="GO" id="GO:0004713">
    <property type="term" value="F:protein tyrosine kinase activity"/>
    <property type="evidence" value="ECO:0007669"/>
    <property type="project" value="TreeGrafter"/>
</dbReference>
<dbReference type="InterPro" id="IPR027417">
    <property type="entry name" value="P-loop_NTPase"/>
</dbReference>
<dbReference type="Pfam" id="PF13807">
    <property type="entry name" value="GNVR"/>
    <property type="match status" value="1"/>
</dbReference>
<evidence type="ECO:0000313" key="10">
    <source>
        <dbReference type="EMBL" id="KTQ97790.1"/>
    </source>
</evidence>
<dbReference type="InterPro" id="IPR032807">
    <property type="entry name" value="GNVR"/>
</dbReference>
<evidence type="ECO:0000259" key="8">
    <source>
        <dbReference type="Pfam" id="PF02706"/>
    </source>
</evidence>
<name>A0A175RCL2_9HYPH</name>
<gene>
    <name evidence="10" type="ORF">NS226_03895</name>
</gene>
<evidence type="ECO:0000256" key="2">
    <source>
        <dbReference type="ARBA" id="ARBA00022475"/>
    </source>
</evidence>
<dbReference type="EMBL" id="LDPZ01000006">
    <property type="protein sequence ID" value="KTQ97790.1"/>
    <property type="molecule type" value="Genomic_DNA"/>
</dbReference>
<keyword evidence="5 7" id="KW-0472">Membrane</keyword>
<evidence type="ECO:0000256" key="4">
    <source>
        <dbReference type="ARBA" id="ARBA00022989"/>
    </source>
</evidence>
<feature type="domain" description="Polysaccharide chain length determinant N-terminal" evidence="8">
    <location>
        <begin position="25"/>
        <end position="112"/>
    </location>
</feature>
<dbReference type="GO" id="GO:0005886">
    <property type="term" value="C:plasma membrane"/>
    <property type="evidence" value="ECO:0007669"/>
    <property type="project" value="UniProtKB-SubCell"/>
</dbReference>
<evidence type="ECO:0000256" key="5">
    <source>
        <dbReference type="ARBA" id="ARBA00023136"/>
    </source>
</evidence>
<evidence type="ECO:0000313" key="11">
    <source>
        <dbReference type="Proteomes" id="UP000078272"/>
    </source>
</evidence>
<dbReference type="PANTHER" id="PTHR32309">
    <property type="entry name" value="TYROSINE-PROTEIN KINASE"/>
    <property type="match status" value="1"/>
</dbReference>
<dbReference type="Pfam" id="PF02706">
    <property type="entry name" value="Wzz"/>
    <property type="match status" value="1"/>
</dbReference>
<evidence type="ECO:0000256" key="6">
    <source>
        <dbReference type="SAM" id="Coils"/>
    </source>
</evidence>
<dbReference type="Gene3D" id="3.40.50.300">
    <property type="entry name" value="P-loop containing nucleotide triphosphate hydrolases"/>
    <property type="match status" value="1"/>
</dbReference>
<protein>
    <recommendedName>
        <fullName evidence="12">Polysaccharide chain length determinant N-terminal domain-containing protein</fullName>
    </recommendedName>
</protein>
<comment type="caution">
    <text evidence="10">The sequence shown here is derived from an EMBL/GenBank/DDBJ whole genome shotgun (WGS) entry which is preliminary data.</text>
</comment>
<accession>A0A175RCL2</accession>
<comment type="subcellular location">
    <subcellularLocation>
        <location evidence="1">Cell membrane</location>
        <topology evidence="1">Multi-pass membrane protein</topology>
    </subcellularLocation>
</comment>
<keyword evidence="2" id="KW-1003">Cell membrane</keyword>
<keyword evidence="6" id="KW-0175">Coiled coil</keyword>
<evidence type="ECO:0000259" key="9">
    <source>
        <dbReference type="Pfam" id="PF13807"/>
    </source>
</evidence>
<evidence type="ECO:0000256" key="3">
    <source>
        <dbReference type="ARBA" id="ARBA00022692"/>
    </source>
</evidence>
<feature type="coiled-coil region" evidence="6">
    <location>
        <begin position="335"/>
        <end position="422"/>
    </location>
</feature>
<sequence length="705" mass="76269">MEMKFPPLSGAGVREGRAGNLRDELYRLFGFVRRQILLVAIGAGVAAVLAAIILLNTVPTYRSQIRLLFSEPPNFMQADRDRRALGEADEYIATQIALIESRSIAERVVKDLNLGARVDEMHQSHGLLSSLSSLFSSSEPKTETPQEAESADERAIAYLQSNLAVFRIARSYVIEIGFDSSDPTLAREVADAYGKAFLADQVEGRLDGLSRISKWLEVRIEEIGRGSREAAEAVTRFRAANGLVAADGRLVTDQQLEGLNQQLINARASVSAAQAQVEIYSAAIKDGNVQTLIGLRQRGSSSNANSASDIASDYLLAAERERAVIARWGADNPQAKAITAEKERLADQIRAEARRTLDAYQAELARSQSELAAINKNVDAATAKSEGVSSTMVQLRTLEQRAQSYQSLYQNYLDRYQELIQQRSLPIDTARIITTAVQPDSPLFPKYKIVMALSLVLGGALGAAVGVGREFFDRSLRGRADVEAHGVPFLGFIPALSQKAGLLGGVSPDKADRILDRTLQRLLVATDAMRLEPMVIAITPLENDKAQNQSFIAKAYADELAKLGHEVLLIARNPERASTPAAGALARHSARSLVAEPGSHQNPTVIPAGNLPVLSQSANRTGVQTLGSSVSGLSGRFDRVVIESTSLEQALHVSALLPSVDRFIVLARWGSIPRQSLTEAIRSVHGLRAKCSGVVLDEADLSKVV</sequence>
<reference evidence="10 11" key="1">
    <citation type="journal article" date="2016" name="Front. Microbiol.">
        <title>Genomic Resource of Rice Seed Associated Bacteria.</title>
        <authorList>
            <person name="Midha S."/>
            <person name="Bansal K."/>
            <person name="Sharma S."/>
            <person name="Kumar N."/>
            <person name="Patil P.P."/>
            <person name="Chaudhry V."/>
            <person name="Patil P.B."/>
        </authorList>
    </citation>
    <scope>NUCLEOTIDE SEQUENCE [LARGE SCALE GENOMIC DNA]</scope>
    <source>
        <strain evidence="10 11">NS226</strain>
    </source>
</reference>
<evidence type="ECO:0000256" key="1">
    <source>
        <dbReference type="ARBA" id="ARBA00004651"/>
    </source>
</evidence>
<dbReference type="PATRIC" id="fig|401562.3.peg.4303"/>
<dbReference type="AlphaFoldDB" id="A0A175RCL2"/>
<feature type="domain" description="Tyrosine-protein kinase G-rich" evidence="9">
    <location>
        <begin position="398"/>
        <end position="470"/>
    </location>
</feature>
<keyword evidence="3 7" id="KW-0812">Transmembrane</keyword>
<dbReference type="STRING" id="401562.NS365_05715"/>
<dbReference type="Proteomes" id="UP000078272">
    <property type="component" value="Unassembled WGS sequence"/>
</dbReference>
<evidence type="ECO:0008006" key="12">
    <source>
        <dbReference type="Google" id="ProtNLM"/>
    </source>
</evidence>
<evidence type="ECO:0000256" key="7">
    <source>
        <dbReference type="SAM" id="Phobius"/>
    </source>
</evidence>
<feature type="transmembrane region" description="Helical" evidence="7">
    <location>
        <begin position="36"/>
        <end position="55"/>
    </location>
</feature>
<proteinExistence type="predicted"/>